<reference evidence="8" key="1">
    <citation type="submission" date="2020-10" db="EMBL/GenBank/DDBJ databases">
        <authorList>
            <person name="Gilroy R."/>
        </authorList>
    </citation>
    <scope>NUCLEOTIDE SEQUENCE</scope>
    <source>
        <strain evidence="8">ChiHjej13B12-12457</strain>
    </source>
</reference>
<comment type="subcellular location">
    <subcellularLocation>
        <location evidence="7">Cell membrane</location>
        <topology evidence="7">Peripheral membrane protein</topology>
    </subcellularLocation>
    <subcellularLocation>
        <location evidence="1">Membrane</location>
    </subcellularLocation>
</comment>
<reference evidence="8" key="2">
    <citation type="journal article" date="2021" name="PeerJ">
        <title>Extensive microbial diversity within the chicken gut microbiome revealed by metagenomics and culture.</title>
        <authorList>
            <person name="Gilroy R."/>
            <person name="Ravi A."/>
            <person name="Getino M."/>
            <person name="Pursley I."/>
            <person name="Horton D.L."/>
            <person name="Alikhan N.F."/>
            <person name="Baker D."/>
            <person name="Gharbi K."/>
            <person name="Hall N."/>
            <person name="Watson M."/>
            <person name="Adriaenssens E.M."/>
            <person name="Foster-Nyarko E."/>
            <person name="Jarju S."/>
            <person name="Secka A."/>
            <person name="Antonio M."/>
            <person name="Oren A."/>
            <person name="Chaudhuri R.R."/>
            <person name="La Ragione R."/>
            <person name="Hildebrand F."/>
            <person name="Pallen M.J."/>
        </authorList>
    </citation>
    <scope>NUCLEOTIDE SEQUENCE</scope>
    <source>
        <strain evidence="8">ChiHjej13B12-12457</strain>
    </source>
</reference>
<evidence type="ECO:0000256" key="7">
    <source>
        <dbReference type="HAMAP-Rule" id="MF_01416"/>
    </source>
</evidence>
<evidence type="ECO:0000313" key="9">
    <source>
        <dbReference type="Proteomes" id="UP000886744"/>
    </source>
</evidence>
<keyword evidence="6 7" id="KW-0066">ATP synthesis</keyword>
<dbReference type="EMBL" id="DVHI01000030">
    <property type="protein sequence ID" value="HIR62355.1"/>
    <property type="molecule type" value="Genomic_DNA"/>
</dbReference>
<evidence type="ECO:0000256" key="1">
    <source>
        <dbReference type="ARBA" id="ARBA00004370"/>
    </source>
</evidence>
<protein>
    <recommendedName>
        <fullName evidence="7">ATP synthase subunit delta</fullName>
    </recommendedName>
    <alternativeName>
        <fullName evidence="7">ATP synthase F(1) sector subunit delta</fullName>
    </alternativeName>
    <alternativeName>
        <fullName evidence="7">F-type ATPase subunit delta</fullName>
        <shortName evidence="7">F-ATPase subunit delta</shortName>
    </alternativeName>
</protein>
<dbReference type="InterPro" id="IPR026015">
    <property type="entry name" value="ATP_synth_OSCP/delta_N_sf"/>
</dbReference>
<evidence type="ECO:0000256" key="6">
    <source>
        <dbReference type="ARBA" id="ARBA00023310"/>
    </source>
</evidence>
<keyword evidence="5 7" id="KW-0472">Membrane</keyword>
<dbReference type="Gene3D" id="1.10.520.20">
    <property type="entry name" value="N-terminal domain of the delta subunit of the F1F0-ATP synthase"/>
    <property type="match status" value="1"/>
</dbReference>
<comment type="function">
    <text evidence="7">This protein is part of the stalk that links CF(0) to CF(1). It either transmits conformational changes from CF(0) to CF(1) or is implicated in proton conduction.</text>
</comment>
<dbReference type="GO" id="GO:0045259">
    <property type="term" value="C:proton-transporting ATP synthase complex"/>
    <property type="evidence" value="ECO:0007669"/>
    <property type="project" value="UniProtKB-KW"/>
</dbReference>
<comment type="function">
    <text evidence="7">F(1)F(0) ATP synthase produces ATP from ADP in the presence of a proton or sodium gradient. F-type ATPases consist of two structural domains, F(1) containing the extramembraneous catalytic core and F(0) containing the membrane proton channel, linked together by a central stalk and a peripheral stalk. During catalysis, ATP synthesis in the catalytic domain of F(1) is coupled via a rotary mechanism of the central stalk subunits to proton translocation.</text>
</comment>
<keyword evidence="7" id="KW-0139">CF(1)</keyword>
<dbReference type="Proteomes" id="UP000886744">
    <property type="component" value="Unassembled WGS sequence"/>
</dbReference>
<evidence type="ECO:0000256" key="2">
    <source>
        <dbReference type="ARBA" id="ARBA00022448"/>
    </source>
</evidence>
<sequence length="184" mass="21146">MDTGLISRRYAKALAEYSASLGEEARVYEQLRPFSRQFDFLPQVREAVLSPSLSEEEKAAVIFGLFEEEPCRSLRDFVLLVLRHHRESCFYIMLHSFLALYRERHHIKEALLTTAVPLGKDVEGIIRSRVRDLDHCSVNITEKVDPSIIGGFVFRMEDLLIDASTASQIKLLRKRLGTEPVRKI</sequence>
<dbReference type="HAMAP" id="MF_01416">
    <property type="entry name" value="ATP_synth_delta_bact"/>
    <property type="match status" value="1"/>
</dbReference>
<dbReference type="GO" id="GO:0005886">
    <property type="term" value="C:plasma membrane"/>
    <property type="evidence" value="ECO:0007669"/>
    <property type="project" value="UniProtKB-SubCell"/>
</dbReference>
<organism evidence="8 9">
    <name type="scientific">Candidatus Coprenecus avistercoris</name>
    <dbReference type="NCBI Taxonomy" id="2840730"/>
    <lineage>
        <taxon>Bacteria</taxon>
        <taxon>Pseudomonadati</taxon>
        <taxon>Bacteroidota</taxon>
        <taxon>Bacteroidia</taxon>
        <taxon>Bacteroidales</taxon>
        <taxon>Rikenellaceae</taxon>
        <taxon>Rikenellaceae incertae sedis</taxon>
        <taxon>Candidatus Coprenecus</taxon>
    </lineage>
</organism>
<name>A0A9D1E024_9BACT</name>
<accession>A0A9D1E024</accession>
<keyword evidence="3 7" id="KW-0375">Hydrogen ion transport</keyword>
<dbReference type="SUPFAM" id="SSF47928">
    <property type="entry name" value="N-terminal domain of the delta subunit of the F1F0-ATP synthase"/>
    <property type="match status" value="1"/>
</dbReference>
<evidence type="ECO:0000256" key="3">
    <source>
        <dbReference type="ARBA" id="ARBA00022781"/>
    </source>
</evidence>
<gene>
    <name evidence="7 8" type="primary">atpH</name>
    <name evidence="8" type="ORF">IAC94_02375</name>
</gene>
<dbReference type="NCBIfam" id="TIGR01145">
    <property type="entry name" value="ATP_synt_delta"/>
    <property type="match status" value="1"/>
</dbReference>
<evidence type="ECO:0000256" key="5">
    <source>
        <dbReference type="ARBA" id="ARBA00023136"/>
    </source>
</evidence>
<dbReference type="GO" id="GO:0046933">
    <property type="term" value="F:proton-transporting ATP synthase activity, rotational mechanism"/>
    <property type="evidence" value="ECO:0007669"/>
    <property type="project" value="UniProtKB-UniRule"/>
</dbReference>
<keyword evidence="7" id="KW-1003">Cell membrane</keyword>
<dbReference type="InterPro" id="IPR000711">
    <property type="entry name" value="ATPase_OSCP/dsu"/>
</dbReference>
<proteinExistence type="inferred from homology"/>
<dbReference type="PRINTS" id="PR00125">
    <property type="entry name" value="ATPASEDELTA"/>
</dbReference>
<dbReference type="PANTHER" id="PTHR11910">
    <property type="entry name" value="ATP SYNTHASE DELTA CHAIN"/>
    <property type="match status" value="1"/>
</dbReference>
<evidence type="ECO:0000256" key="4">
    <source>
        <dbReference type="ARBA" id="ARBA00023065"/>
    </source>
</evidence>
<keyword evidence="2 7" id="KW-0813">Transport</keyword>
<dbReference type="AlphaFoldDB" id="A0A9D1E024"/>
<keyword evidence="4 7" id="KW-0406">Ion transport</keyword>
<comment type="caution">
    <text evidence="8">The sequence shown here is derived from an EMBL/GenBank/DDBJ whole genome shotgun (WGS) entry which is preliminary data.</text>
</comment>
<dbReference type="Pfam" id="PF00213">
    <property type="entry name" value="OSCP"/>
    <property type="match status" value="1"/>
</dbReference>
<evidence type="ECO:0000313" key="8">
    <source>
        <dbReference type="EMBL" id="HIR62355.1"/>
    </source>
</evidence>
<comment type="similarity">
    <text evidence="7">Belongs to the ATPase delta chain family.</text>
</comment>